<dbReference type="AlphaFoldDB" id="A0A0R2NJR0"/>
<protein>
    <recommendedName>
        <fullName evidence="3">Transcriptional regulator</fullName>
    </recommendedName>
</protein>
<dbReference type="OrthoDB" id="2317806at2"/>
<evidence type="ECO:0000313" key="2">
    <source>
        <dbReference type="Proteomes" id="UP000051249"/>
    </source>
</evidence>
<accession>A0A0R2NJR0</accession>
<dbReference type="EMBL" id="JQCQ01000004">
    <property type="protein sequence ID" value="KRO25991.1"/>
    <property type="molecule type" value="Genomic_DNA"/>
</dbReference>
<gene>
    <name evidence="1" type="ORF">IV88_GL001259</name>
</gene>
<comment type="caution">
    <text evidence="1">The sequence shown here is derived from an EMBL/GenBank/DDBJ whole genome shotgun (WGS) entry which is preliminary data.</text>
</comment>
<name>A0A0R2NJR0_9LACO</name>
<organism evidence="1 2">
    <name type="scientific">Pediococcus argentinicus</name>
    <dbReference type="NCBI Taxonomy" id="480391"/>
    <lineage>
        <taxon>Bacteria</taxon>
        <taxon>Bacillati</taxon>
        <taxon>Bacillota</taxon>
        <taxon>Bacilli</taxon>
        <taxon>Lactobacillales</taxon>
        <taxon>Lactobacillaceae</taxon>
        <taxon>Pediococcus</taxon>
    </lineage>
</organism>
<dbReference type="RefSeq" id="WP_057798133.1">
    <property type="nucleotide sequence ID" value="NZ_BJZZ01000004.1"/>
</dbReference>
<reference evidence="1 2" key="1">
    <citation type="journal article" date="2015" name="Genome Announc.">
        <title>Expanding the biotechnology potential of lactobacilli through comparative genomics of 213 strains and associated genera.</title>
        <authorList>
            <person name="Sun Z."/>
            <person name="Harris H.M."/>
            <person name="McCann A."/>
            <person name="Guo C."/>
            <person name="Argimon S."/>
            <person name="Zhang W."/>
            <person name="Yang X."/>
            <person name="Jeffery I.B."/>
            <person name="Cooney J.C."/>
            <person name="Kagawa T.F."/>
            <person name="Liu W."/>
            <person name="Song Y."/>
            <person name="Salvetti E."/>
            <person name="Wrobel A."/>
            <person name="Rasinkangas P."/>
            <person name="Parkhill J."/>
            <person name="Rea M.C."/>
            <person name="O'Sullivan O."/>
            <person name="Ritari J."/>
            <person name="Douillard F.P."/>
            <person name="Paul Ross R."/>
            <person name="Yang R."/>
            <person name="Briner A.E."/>
            <person name="Felis G.E."/>
            <person name="de Vos W.M."/>
            <person name="Barrangou R."/>
            <person name="Klaenhammer T.R."/>
            <person name="Caufield P.W."/>
            <person name="Cui Y."/>
            <person name="Zhang H."/>
            <person name="O'Toole P.W."/>
        </authorList>
    </citation>
    <scope>NUCLEOTIDE SEQUENCE [LARGE SCALE GENOMIC DNA]</scope>
    <source>
        <strain evidence="1 2">DSM 23026</strain>
    </source>
</reference>
<evidence type="ECO:0000313" key="1">
    <source>
        <dbReference type="EMBL" id="KRO25991.1"/>
    </source>
</evidence>
<proteinExistence type="predicted"/>
<evidence type="ECO:0008006" key="3">
    <source>
        <dbReference type="Google" id="ProtNLM"/>
    </source>
</evidence>
<dbReference type="PATRIC" id="fig|480391.4.peg.1277"/>
<keyword evidence="2" id="KW-1185">Reference proteome</keyword>
<sequence>MNIDVKTYLDKNGLTIYEVAKRSGYGYTTLHKSFNKQQSRATPLNIRDLDALAQAQHLKMWEVLRELELHFMDM</sequence>
<dbReference type="Proteomes" id="UP000051249">
    <property type="component" value="Unassembled WGS sequence"/>
</dbReference>